<dbReference type="NCBIfam" id="TIGR02209">
    <property type="entry name" value="ftsL_broad"/>
    <property type="match status" value="1"/>
</dbReference>
<evidence type="ECO:0000256" key="2">
    <source>
        <dbReference type="ARBA" id="ARBA00022475"/>
    </source>
</evidence>
<sequence length="97" mass="10835">MTRLNVILLVALVLSSVYLVRVSYDSRRLFAQLDRAQSEARQLEIEHERLIAEKQSQATPLRVEKVARERLAMRGATPAVTQYVPYSPPASAPGSAQ</sequence>
<dbReference type="PANTHER" id="PTHR37479">
    <property type="entry name" value="CELL DIVISION PROTEIN FTSL"/>
    <property type="match status" value="1"/>
</dbReference>
<keyword evidence="5 8" id="KW-1133">Transmembrane helix</keyword>
<comment type="similarity">
    <text evidence="8">Belongs to the FtsL family.</text>
</comment>
<comment type="subcellular location">
    <subcellularLocation>
        <location evidence="8">Cell inner membrane</location>
        <topology evidence="8">Single-pass type II membrane protein</topology>
    </subcellularLocation>
    <subcellularLocation>
        <location evidence="1">Cell membrane</location>
        <topology evidence="1">Single-pass type II membrane protein</topology>
    </subcellularLocation>
    <text evidence="8">Localizes to the division septum where it forms a ring structure.</text>
</comment>
<comment type="subunit">
    <text evidence="8">Part of a complex composed of FtsB, FtsL and FtsQ.</text>
</comment>
<keyword evidence="3 8" id="KW-0132">Cell division</keyword>
<dbReference type="Pfam" id="PF04999">
    <property type="entry name" value="FtsL"/>
    <property type="match status" value="1"/>
</dbReference>
<evidence type="ECO:0000256" key="1">
    <source>
        <dbReference type="ARBA" id="ARBA00004401"/>
    </source>
</evidence>
<accession>A0ABZ0D1S7</accession>
<dbReference type="RefSeq" id="WP_316702370.1">
    <property type="nucleotide sequence ID" value="NZ_CP136336.1"/>
</dbReference>
<dbReference type="InterPro" id="IPR011922">
    <property type="entry name" value="Cell_div_FtsL"/>
</dbReference>
<proteinExistence type="inferred from homology"/>
<evidence type="ECO:0000256" key="4">
    <source>
        <dbReference type="ARBA" id="ARBA00022692"/>
    </source>
</evidence>
<reference evidence="11 12" key="1">
    <citation type="submission" date="2023-10" db="EMBL/GenBank/DDBJ databases">
        <title>Bacteria for the degradation of biodegradable plastic PBAT(Polybutylene adipate terephthalate).</title>
        <authorList>
            <person name="Weon H.-Y."/>
            <person name="Yeon J."/>
        </authorList>
    </citation>
    <scope>NUCLEOTIDE SEQUENCE [LARGE SCALE GENOMIC DNA]</scope>
    <source>
        <strain evidence="11 12">SBD 7-3</strain>
    </source>
</reference>
<feature type="coiled-coil region" evidence="10">
    <location>
        <begin position="26"/>
        <end position="53"/>
    </location>
</feature>
<keyword evidence="12" id="KW-1185">Reference proteome</keyword>
<evidence type="ECO:0000313" key="12">
    <source>
        <dbReference type="Proteomes" id="UP001303946"/>
    </source>
</evidence>
<dbReference type="EMBL" id="CP136336">
    <property type="protein sequence ID" value="WOB09416.1"/>
    <property type="molecule type" value="Genomic_DNA"/>
</dbReference>
<name>A0ABZ0D1S7_9BURK</name>
<evidence type="ECO:0000256" key="9">
    <source>
        <dbReference type="NCBIfam" id="TIGR02209"/>
    </source>
</evidence>
<dbReference type="PANTHER" id="PTHR37479:SF1">
    <property type="entry name" value="CELL DIVISION PROTEIN FTSL"/>
    <property type="match status" value="1"/>
</dbReference>
<evidence type="ECO:0000256" key="8">
    <source>
        <dbReference type="HAMAP-Rule" id="MF_00910"/>
    </source>
</evidence>
<evidence type="ECO:0000256" key="5">
    <source>
        <dbReference type="ARBA" id="ARBA00022989"/>
    </source>
</evidence>
<organism evidence="11 12">
    <name type="scientific">Piscinibacter gummiphilus</name>
    <dbReference type="NCBI Taxonomy" id="946333"/>
    <lineage>
        <taxon>Bacteria</taxon>
        <taxon>Pseudomonadati</taxon>
        <taxon>Pseudomonadota</taxon>
        <taxon>Betaproteobacteria</taxon>
        <taxon>Burkholderiales</taxon>
        <taxon>Sphaerotilaceae</taxon>
        <taxon>Piscinibacter</taxon>
    </lineage>
</organism>
<keyword evidence="2 8" id="KW-1003">Cell membrane</keyword>
<keyword evidence="6 8" id="KW-0472">Membrane</keyword>
<keyword evidence="8" id="KW-0997">Cell inner membrane</keyword>
<keyword evidence="4 8" id="KW-0812">Transmembrane</keyword>
<evidence type="ECO:0000256" key="10">
    <source>
        <dbReference type="SAM" id="Coils"/>
    </source>
</evidence>
<protein>
    <recommendedName>
        <fullName evidence="8 9">Cell division protein FtsL</fullName>
    </recommendedName>
</protein>
<dbReference type="HAMAP" id="MF_00910">
    <property type="entry name" value="FtsL"/>
    <property type="match status" value="1"/>
</dbReference>
<keyword evidence="10" id="KW-0175">Coiled coil</keyword>
<evidence type="ECO:0000256" key="3">
    <source>
        <dbReference type="ARBA" id="ARBA00022618"/>
    </source>
</evidence>
<gene>
    <name evidence="8 11" type="primary">ftsL</name>
    <name evidence="11" type="ORF">RXV79_04975</name>
</gene>
<evidence type="ECO:0000256" key="7">
    <source>
        <dbReference type="ARBA" id="ARBA00023306"/>
    </source>
</evidence>
<dbReference type="GO" id="GO:0051301">
    <property type="term" value="P:cell division"/>
    <property type="evidence" value="ECO:0007669"/>
    <property type="project" value="UniProtKB-KW"/>
</dbReference>
<keyword evidence="7 8" id="KW-0131">Cell cycle</keyword>
<dbReference type="Proteomes" id="UP001303946">
    <property type="component" value="Chromosome"/>
</dbReference>
<comment type="function">
    <text evidence="8">Essential cell division protein. May link together the upstream cell division proteins, which are predominantly cytoplasmic, with the downstream cell division proteins, which are predominantly periplasmic.</text>
</comment>
<evidence type="ECO:0000256" key="6">
    <source>
        <dbReference type="ARBA" id="ARBA00023136"/>
    </source>
</evidence>
<evidence type="ECO:0000313" key="11">
    <source>
        <dbReference type="EMBL" id="WOB09416.1"/>
    </source>
</evidence>